<protein>
    <submittedName>
        <fullName evidence="7">2-hydroxyglutarate dehydrogenase</fullName>
        <ecNumber evidence="7">1.1.99.2</ecNumber>
    </submittedName>
</protein>
<dbReference type="AlphaFoldDB" id="B9Z7W7"/>
<dbReference type="Proteomes" id="UP000003165">
    <property type="component" value="Unassembled WGS sequence"/>
</dbReference>
<proteinExistence type="inferred from homology"/>
<dbReference type="GO" id="GO:0047545">
    <property type="term" value="F:(S)-2-hydroxyglutarate dehydrogenase activity"/>
    <property type="evidence" value="ECO:0007669"/>
    <property type="project" value="UniProtKB-EC"/>
</dbReference>
<name>B9Z7W7_9NEIS</name>
<keyword evidence="8" id="KW-1185">Reference proteome</keyword>
<dbReference type="InterPro" id="IPR036188">
    <property type="entry name" value="FAD/NAD-bd_sf"/>
</dbReference>
<evidence type="ECO:0000313" key="7">
    <source>
        <dbReference type="EMBL" id="EEG07253.1"/>
    </source>
</evidence>
<comment type="similarity">
    <text evidence="5">Belongs to the L2HGDH family.</text>
</comment>
<dbReference type="Gene3D" id="3.50.50.60">
    <property type="entry name" value="FAD/NAD(P)-binding domain"/>
    <property type="match status" value="1"/>
</dbReference>
<keyword evidence="4 7" id="KW-0560">Oxidoreductase</keyword>
<evidence type="ECO:0000313" key="8">
    <source>
        <dbReference type="Proteomes" id="UP000003165"/>
    </source>
</evidence>
<dbReference type="EMBL" id="ACIS01000010">
    <property type="protein sequence ID" value="EEG07253.1"/>
    <property type="molecule type" value="Genomic_DNA"/>
</dbReference>
<dbReference type="Gene3D" id="3.30.9.10">
    <property type="entry name" value="D-Amino Acid Oxidase, subunit A, domain 2"/>
    <property type="match status" value="1"/>
</dbReference>
<evidence type="ECO:0000256" key="4">
    <source>
        <dbReference type="ARBA" id="ARBA00023002"/>
    </source>
</evidence>
<dbReference type="InterPro" id="IPR006076">
    <property type="entry name" value="FAD-dep_OxRdtase"/>
</dbReference>
<evidence type="ECO:0000256" key="1">
    <source>
        <dbReference type="ARBA" id="ARBA00001974"/>
    </source>
</evidence>
<comment type="cofactor">
    <cofactor evidence="1">
        <name>FAD</name>
        <dbReference type="ChEBI" id="CHEBI:57692"/>
    </cofactor>
</comment>
<keyword evidence="2" id="KW-0285">Flavoprotein</keyword>
<dbReference type="PANTHER" id="PTHR43104">
    <property type="entry name" value="L-2-HYDROXYGLUTARATE DEHYDROGENASE, MITOCHONDRIAL"/>
    <property type="match status" value="1"/>
</dbReference>
<comment type="caution">
    <text evidence="7">The sequence shown here is derived from an EMBL/GenBank/DDBJ whole genome shotgun (WGS) entry which is preliminary data.</text>
</comment>
<dbReference type="Pfam" id="PF01266">
    <property type="entry name" value="DAO"/>
    <property type="match status" value="1"/>
</dbReference>
<dbReference type="EC" id="1.1.99.2" evidence="7"/>
<reference evidence="7 8" key="1">
    <citation type="submission" date="2009-02" db="EMBL/GenBank/DDBJ databases">
        <title>Sequencing of the draft genome and assembly of Lutiella nitroferrum 2002.</title>
        <authorList>
            <consortium name="US DOE Joint Genome Institute (JGI-PGF)"/>
            <person name="Lucas S."/>
            <person name="Copeland A."/>
            <person name="Lapidus A."/>
            <person name="Glavina del Rio T."/>
            <person name="Tice H."/>
            <person name="Bruce D."/>
            <person name="Goodwin L."/>
            <person name="Pitluck S."/>
            <person name="Larimer F."/>
            <person name="Land M.L."/>
            <person name="Hauser L."/>
            <person name="Coates J.D."/>
        </authorList>
    </citation>
    <scope>NUCLEOTIDE SEQUENCE [LARGE SCALE GENOMIC DNA]</scope>
    <source>
        <strain evidence="7 8">2002</strain>
    </source>
</reference>
<dbReference type="PANTHER" id="PTHR43104:SF4">
    <property type="entry name" value="L-2-HYDROXYGLUTARATE DEHYDROGENASE, MITOCHONDRIAL"/>
    <property type="match status" value="1"/>
</dbReference>
<accession>B9Z7W7</accession>
<sequence length="370" mass="38814">MDHIDTLVIGAGVIGLAVARALALQGHEVIVAEAEAAFGHHTSSRNSEVIHAGLYYPTGSLKARLCLAGRASLYRYCAARAVPHRRLGKLLVATQAGDAPRLTHIAQRAAANGVSDLRWLEQAELADLEPALAGHTALLSPATGIVDSHALMLALLADAEAAGALLALASPVVGGRIEPDGLVLTIGSDTPYYLHARRVVNAAGLWAQRVAAAIDGLPADSIPPLHYARGVYFTLSGRAPFSHLIYPLPVAGGLGTHLTLDLAGQARFGPDVEWVDAVDYRVDPARAGCFYQSIRQWWPALPDGALQPGYAGIRPKLAAPGEADADFVIQDERQHGVPGLINLYGIESPGLTSCLALADEVARRLAPGAV</sequence>
<feature type="domain" description="FAD dependent oxidoreductase" evidence="6">
    <location>
        <begin position="5"/>
        <end position="364"/>
    </location>
</feature>
<gene>
    <name evidence="7" type="ORF">FuraDRAFT_3453</name>
</gene>
<keyword evidence="3" id="KW-0274">FAD</keyword>
<dbReference type="RefSeq" id="WP_008955472.1">
    <property type="nucleotide sequence ID" value="NZ_ACIS01000010.1"/>
</dbReference>
<dbReference type="eggNOG" id="COG0579">
    <property type="taxonomic scope" value="Bacteria"/>
</dbReference>
<evidence type="ECO:0000259" key="6">
    <source>
        <dbReference type="Pfam" id="PF01266"/>
    </source>
</evidence>
<evidence type="ECO:0000256" key="5">
    <source>
        <dbReference type="ARBA" id="ARBA00037941"/>
    </source>
</evidence>
<dbReference type="SUPFAM" id="SSF51905">
    <property type="entry name" value="FAD/NAD(P)-binding domain"/>
    <property type="match status" value="1"/>
</dbReference>
<evidence type="ECO:0000256" key="2">
    <source>
        <dbReference type="ARBA" id="ARBA00022630"/>
    </source>
</evidence>
<evidence type="ECO:0000256" key="3">
    <source>
        <dbReference type="ARBA" id="ARBA00022827"/>
    </source>
</evidence>
<organism evidence="7 8">
    <name type="scientific">Pseudogulbenkiania ferrooxidans 2002</name>
    <dbReference type="NCBI Taxonomy" id="279714"/>
    <lineage>
        <taxon>Bacteria</taxon>
        <taxon>Pseudomonadati</taxon>
        <taxon>Pseudomonadota</taxon>
        <taxon>Betaproteobacteria</taxon>
        <taxon>Neisseriales</taxon>
        <taxon>Chromobacteriaceae</taxon>
        <taxon>Pseudogulbenkiania</taxon>
    </lineage>
</organism>